<organism evidence="4 5">
    <name type="scientific">Anaerovirgula multivorans</name>
    <dbReference type="NCBI Taxonomy" id="312168"/>
    <lineage>
        <taxon>Bacteria</taxon>
        <taxon>Bacillati</taxon>
        <taxon>Bacillota</taxon>
        <taxon>Clostridia</taxon>
        <taxon>Peptostreptococcales</taxon>
        <taxon>Natronincolaceae</taxon>
        <taxon>Anaerovirgula</taxon>
    </lineage>
</organism>
<dbReference type="PANTHER" id="PTHR45766">
    <property type="entry name" value="DNA ANNEALING HELICASE AND ENDONUCLEASE ZRANB3 FAMILY MEMBER"/>
    <property type="match status" value="1"/>
</dbReference>
<feature type="domain" description="Helicase C-terminal" evidence="3">
    <location>
        <begin position="414"/>
        <end position="606"/>
    </location>
</feature>
<dbReference type="InterPro" id="IPR027417">
    <property type="entry name" value="P-loop_NTPase"/>
</dbReference>
<dbReference type="Pfam" id="PF00271">
    <property type="entry name" value="Helicase_C"/>
    <property type="match status" value="1"/>
</dbReference>
<dbReference type="EMBL" id="FZOJ01000006">
    <property type="protein sequence ID" value="SNS23683.1"/>
    <property type="molecule type" value="Genomic_DNA"/>
</dbReference>
<dbReference type="SUPFAM" id="SSF52540">
    <property type="entry name" value="P-loop containing nucleoside triphosphate hydrolases"/>
    <property type="match status" value="2"/>
</dbReference>
<dbReference type="RefSeq" id="WP_207652524.1">
    <property type="nucleotide sequence ID" value="NZ_FZOJ01000006.1"/>
</dbReference>
<dbReference type="Proteomes" id="UP000198304">
    <property type="component" value="Unassembled WGS sequence"/>
</dbReference>
<keyword evidence="4" id="KW-0067">ATP-binding</keyword>
<dbReference type="Gene3D" id="3.40.50.10810">
    <property type="entry name" value="Tandem AAA-ATPase domain"/>
    <property type="match status" value="1"/>
</dbReference>
<dbReference type="GO" id="GO:0031297">
    <property type="term" value="P:replication fork processing"/>
    <property type="evidence" value="ECO:0007669"/>
    <property type="project" value="TreeGrafter"/>
</dbReference>
<dbReference type="InterPro" id="IPR001650">
    <property type="entry name" value="Helicase_C-like"/>
</dbReference>
<keyword evidence="1" id="KW-0378">Hydrolase</keyword>
<keyword evidence="4" id="KW-0547">Nucleotide-binding</keyword>
<dbReference type="PROSITE" id="PS51192">
    <property type="entry name" value="HELICASE_ATP_BIND_1"/>
    <property type="match status" value="1"/>
</dbReference>
<dbReference type="GO" id="GO:0005524">
    <property type="term" value="F:ATP binding"/>
    <property type="evidence" value="ECO:0007669"/>
    <property type="project" value="InterPro"/>
</dbReference>
<evidence type="ECO:0000259" key="3">
    <source>
        <dbReference type="PROSITE" id="PS51194"/>
    </source>
</evidence>
<evidence type="ECO:0000256" key="1">
    <source>
        <dbReference type="ARBA" id="ARBA00022801"/>
    </source>
</evidence>
<evidence type="ECO:0000313" key="5">
    <source>
        <dbReference type="Proteomes" id="UP000198304"/>
    </source>
</evidence>
<dbReference type="GO" id="GO:0006281">
    <property type="term" value="P:DNA repair"/>
    <property type="evidence" value="ECO:0007669"/>
    <property type="project" value="TreeGrafter"/>
</dbReference>
<accession>A0A239CWF0</accession>
<dbReference type="AlphaFoldDB" id="A0A239CWF0"/>
<proteinExistence type="predicted"/>
<evidence type="ECO:0000259" key="2">
    <source>
        <dbReference type="PROSITE" id="PS51192"/>
    </source>
</evidence>
<dbReference type="SMART" id="SM00490">
    <property type="entry name" value="HELICc"/>
    <property type="match status" value="1"/>
</dbReference>
<dbReference type="PANTHER" id="PTHR45766:SF6">
    <property type="entry name" value="SWI_SNF-RELATED MATRIX-ASSOCIATED ACTIN-DEPENDENT REGULATOR OF CHROMATIN SUBFAMILY A-LIKE PROTEIN 1"/>
    <property type="match status" value="1"/>
</dbReference>
<dbReference type="CDD" id="cd18793">
    <property type="entry name" value="SF2_C_SNF"/>
    <property type="match status" value="1"/>
</dbReference>
<dbReference type="InterPro" id="IPR014001">
    <property type="entry name" value="Helicase_ATP-bd"/>
</dbReference>
<sequence length="615" mass="69488">MIKAKKIDTKIGARVKLEFRKNELIERVLATMKGAFYDRVTKSWTLPYSARPDIEKKLGNFLLIWEDEDTPFNGGIDMSTIPIQPVVPGYSVEYNKAGEVVGATGFKVPPYGAFQVQGFNIMVERDFAIIGDHMGLGKTFQSITAIEARKKLGQLQRCLVLTKATLLYNWRDEVEKFTDCKAVVLTGPPKQRHKMLIELEKDTSWTFLIMSYETYRIANISVTSIDDALPIDALLLDEAHKIRNPMSRIGQCVNHIYFKYVYLLTATPILNTPLESFNYLKLGKKLPVSGSSIVQEWWNFKDRYAVYGGSNGMELVGYDNIGELRQVIQDNMIRRLKKDVLKDLPDVMFKDVRIELTAAQKKIYDAVRKEILADLAETDLEKVPSMLAKITRLQQVTSALDNVGIATTASNNAKLSALMDIVEDAVEAGEKVIIFSKFRPTIELLTEKFKKLNPAVITGGTDSHALPADLAVAKAKKKYKDWNMWAEEDRQKVIKDLTTSDRQLEVYKFQGDDTCKVFIGSIFACAEGLTLTAATHVINFDYPFNWAIYEQSFSRCHRLGQKNAVTVHNIMCSGTVDEKIFQIIMLKKGISESLLDSKVDSIEQQKAFDFVKSVI</sequence>
<reference evidence="4 5" key="1">
    <citation type="submission" date="2017-06" db="EMBL/GenBank/DDBJ databases">
        <authorList>
            <person name="Kim H.J."/>
            <person name="Triplett B.A."/>
        </authorList>
    </citation>
    <scope>NUCLEOTIDE SEQUENCE [LARGE SCALE GENOMIC DNA]</scope>
    <source>
        <strain evidence="4 5">SCA</strain>
    </source>
</reference>
<keyword evidence="5" id="KW-1185">Reference proteome</keyword>
<dbReference type="SMART" id="SM00487">
    <property type="entry name" value="DEXDc"/>
    <property type="match status" value="1"/>
</dbReference>
<evidence type="ECO:0000313" key="4">
    <source>
        <dbReference type="EMBL" id="SNS23683.1"/>
    </source>
</evidence>
<dbReference type="Gene3D" id="3.40.50.300">
    <property type="entry name" value="P-loop containing nucleotide triphosphate hydrolases"/>
    <property type="match status" value="1"/>
</dbReference>
<dbReference type="InterPro" id="IPR000330">
    <property type="entry name" value="SNF2_N"/>
</dbReference>
<protein>
    <submittedName>
        <fullName evidence="4">Helicase conserved C-terminal domain-containing protein</fullName>
    </submittedName>
</protein>
<gene>
    <name evidence="4" type="ORF">SAMN05446037_1006156</name>
</gene>
<dbReference type="InterPro" id="IPR049730">
    <property type="entry name" value="SNF2/RAD54-like_C"/>
</dbReference>
<dbReference type="PROSITE" id="PS51194">
    <property type="entry name" value="HELICASE_CTER"/>
    <property type="match status" value="1"/>
</dbReference>
<dbReference type="Pfam" id="PF00176">
    <property type="entry name" value="SNF2-rel_dom"/>
    <property type="match status" value="1"/>
</dbReference>
<dbReference type="InterPro" id="IPR038718">
    <property type="entry name" value="SNF2-like_sf"/>
</dbReference>
<dbReference type="GO" id="GO:0016787">
    <property type="term" value="F:hydrolase activity"/>
    <property type="evidence" value="ECO:0007669"/>
    <property type="project" value="UniProtKB-KW"/>
</dbReference>
<feature type="domain" description="Helicase ATP-binding" evidence="2">
    <location>
        <begin position="119"/>
        <end position="286"/>
    </location>
</feature>
<name>A0A239CWF0_9FIRM</name>
<keyword evidence="4" id="KW-0347">Helicase</keyword>
<dbReference type="GO" id="GO:0004386">
    <property type="term" value="F:helicase activity"/>
    <property type="evidence" value="ECO:0007669"/>
    <property type="project" value="UniProtKB-KW"/>
</dbReference>